<feature type="transmembrane region" description="Helical" evidence="10">
    <location>
        <begin position="447"/>
        <end position="466"/>
    </location>
</feature>
<dbReference type="GO" id="GO:0015271">
    <property type="term" value="F:outward rectifier potassium channel activity"/>
    <property type="evidence" value="ECO:0007669"/>
    <property type="project" value="TreeGrafter"/>
</dbReference>
<organism evidence="12 13">
    <name type="scientific">Popillia japonica</name>
    <name type="common">Japanese beetle</name>
    <dbReference type="NCBI Taxonomy" id="7064"/>
    <lineage>
        <taxon>Eukaryota</taxon>
        <taxon>Metazoa</taxon>
        <taxon>Ecdysozoa</taxon>
        <taxon>Arthropoda</taxon>
        <taxon>Hexapoda</taxon>
        <taxon>Insecta</taxon>
        <taxon>Pterygota</taxon>
        <taxon>Neoptera</taxon>
        <taxon>Endopterygota</taxon>
        <taxon>Coleoptera</taxon>
        <taxon>Polyphaga</taxon>
        <taxon>Scarabaeiformia</taxon>
        <taxon>Scarabaeidae</taxon>
        <taxon>Rutelinae</taxon>
        <taxon>Popillia</taxon>
    </lineage>
</organism>
<evidence type="ECO:0000313" key="13">
    <source>
        <dbReference type="Proteomes" id="UP001458880"/>
    </source>
</evidence>
<dbReference type="SUPFAM" id="SSF81324">
    <property type="entry name" value="Voltage-gated potassium channels"/>
    <property type="match status" value="2"/>
</dbReference>
<evidence type="ECO:0000256" key="1">
    <source>
        <dbReference type="ARBA" id="ARBA00004141"/>
    </source>
</evidence>
<keyword evidence="5 8" id="KW-0406">Ion transport</keyword>
<name>A0AAW1KGK1_POPJA</name>
<dbReference type="PANTHER" id="PTHR11003:SF335">
    <property type="entry name" value="POTASSIUM CHANNEL DOMAIN-CONTAINING PROTEIN"/>
    <property type="match status" value="1"/>
</dbReference>
<evidence type="ECO:0000259" key="11">
    <source>
        <dbReference type="Pfam" id="PF07885"/>
    </source>
</evidence>
<proteinExistence type="inferred from homology"/>
<evidence type="ECO:0000256" key="8">
    <source>
        <dbReference type="RuleBase" id="RU003857"/>
    </source>
</evidence>
<evidence type="ECO:0000256" key="7">
    <source>
        <dbReference type="ARBA" id="ARBA00023303"/>
    </source>
</evidence>
<evidence type="ECO:0000256" key="2">
    <source>
        <dbReference type="ARBA" id="ARBA00022448"/>
    </source>
</evidence>
<keyword evidence="13" id="KW-1185">Reference proteome</keyword>
<sequence>MDSPQTPHETDSEKTEIAVAKMENTNEIDAKTEQVDSTKTVEEIVNSSGVRKRRNLNRKRSTSLSRQRDLTPLRDVPLDQSTDDDVKPPARPKTPERRRRRIRKTASDITPQLLDKVNNEEPEETDDSKQKRLSADDAETVGNTDVSNQEITSTNTGDPTTKIENFINLSQTEFLSILDKAKDKIKSSRDRYNKIKINQKRSQSAPRELSSEELLESFKIAQKQSAEREVRRNKTNTIPRKSSSDSVSTSSVEPKIITPIKPSRRQLAPKPPQTQLTPVKRKALNKQFSSNKIIEVLDPRTSKVIKTKQVINITMEWRDIIIISKYFKIKEILSEYKKFKLDMIEEYNKIQALKRKCFLEMIVMMIICGLGGVMFKFVEGAFENFYKCGVKRVKRDFIDLLWVKSHNMREEDWKSLARNKLMVFEEELHTAHEAGIHTYTGQRSWSFLNGVIYSITVISTIGYGHLYPITTLGKGLTILYALIGIPLFLIILTDFGKLFTRCIKYVWAFFRRLCYTGRCRRVRKRTHVEEIFKGAQIVYDIAHLRRPSAFDPSVVPPDPEAGSMTPGTPAPSNFEIDDQFNLPISLALSLLVLYIFLGAVAFNVVEDWNFFSAFYFVFISMSTIGFGDYVPEHHTFMIFTIVYLVFGLALMSMCINVVQDKLSDTFKQASKLSDTFKQASAKLGATLGVSVNDEDGSIATVPPDAVEMPEVHNLETDSLKGSVNAV</sequence>
<evidence type="ECO:0000313" key="12">
    <source>
        <dbReference type="EMBL" id="KAK9717806.1"/>
    </source>
</evidence>
<keyword evidence="4 10" id="KW-1133">Transmembrane helix</keyword>
<dbReference type="PANTHER" id="PTHR11003">
    <property type="entry name" value="POTASSIUM CHANNEL, SUBFAMILY K"/>
    <property type="match status" value="1"/>
</dbReference>
<evidence type="ECO:0000256" key="5">
    <source>
        <dbReference type="ARBA" id="ARBA00023065"/>
    </source>
</evidence>
<keyword evidence="7 8" id="KW-0407">Ion channel</keyword>
<accession>A0AAW1KGK1</accession>
<feature type="compositionally biased region" description="Polar residues" evidence="9">
    <location>
        <begin position="141"/>
        <end position="159"/>
    </location>
</feature>
<keyword evidence="6 10" id="KW-0472">Membrane</keyword>
<reference evidence="12 13" key="1">
    <citation type="journal article" date="2024" name="BMC Genomics">
        <title>De novo assembly and annotation of Popillia japonica's genome with initial clues to its potential as an invasive pest.</title>
        <authorList>
            <person name="Cucini C."/>
            <person name="Boschi S."/>
            <person name="Funari R."/>
            <person name="Cardaioli E."/>
            <person name="Iannotti N."/>
            <person name="Marturano G."/>
            <person name="Paoli F."/>
            <person name="Bruttini M."/>
            <person name="Carapelli A."/>
            <person name="Frati F."/>
            <person name="Nardi F."/>
        </authorList>
    </citation>
    <scope>NUCLEOTIDE SEQUENCE [LARGE SCALE GENOMIC DNA]</scope>
    <source>
        <strain evidence="12">DMR45628</strain>
    </source>
</reference>
<evidence type="ECO:0000256" key="10">
    <source>
        <dbReference type="SAM" id="Phobius"/>
    </source>
</evidence>
<feature type="domain" description="Potassium channel" evidence="11">
    <location>
        <begin position="442"/>
        <end position="500"/>
    </location>
</feature>
<evidence type="ECO:0000256" key="6">
    <source>
        <dbReference type="ARBA" id="ARBA00023136"/>
    </source>
</evidence>
<dbReference type="PRINTS" id="PR01333">
    <property type="entry name" value="2POREKCHANEL"/>
</dbReference>
<comment type="caution">
    <text evidence="12">The sequence shown here is derived from an EMBL/GenBank/DDBJ whole genome shotgun (WGS) entry which is preliminary data.</text>
</comment>
<dbReference type="EMBL" id="JASPKY010000236">
    <property type="protein sequence ID" value="KAK9717806.1"/>
    <property type="molecule type" value="Genomic_DNA"/>
</dbReference>
<dbReference type="Proteomes" id="UP001458880">
    <property type="component" value="Unassembled WGS sequence"/>
</dbReference>
<evidence type="ECO:0000256" key="4">
    <source>
        <dbReference type="ARBA" id="ARBA00022989"/>
    </source>
</evidence>
<feature type="domain" description="Potassium channel" evidence="11">
    <location>
        <begin position="590"/>
        <end position="662"/>
    </location>
</feature>
<dbReference type="AlphaFoldDB" id="A0AAW1KGK1"/>
<dbReference type="Pfam" id="PF07885">
    <property type="entry name" value="Ion_trans_2"/>
    <property type="match status" value="2"/>
</dbReference>
<feature type="transmembrane region" description="Helical" evidence="10">
    <location>
        <begin position="478"/>
        <end position="495"/>
    </location>
</feature>
<feature type="region of interest" description="Disordered" evidence="9">
    <location>
        <begin position="24"/>
        <end position="159"/>
    </location>
</feature>
<feature type="compositionally biased region" description="Basic residues" evidence="9">
    <location>
        <begin position="50"/>
        <end position="61"/>
    </location>
</feature>
<dbReference type="GO" id="GO:0005886">
    <property type="term" value="C:plasma membrane"/>
    <property type="evidence" value="ECO:0007669"/>
    <property type="project" value="TreeGrafter"/>
</dbReference>
<dbReference type="Gene3D" id="1.10.287.70">
    <property type="match status" value="1"/>
</dbReference>
<comment type="subcellular location">
    <subcellularLocation>
        <location evidence="1">Membrane</location>
        <topology evidence="1">Multi-pass membrane protein</topology>
    </subcellularLocation>
</comment>
<evidence type="ECO:0000256" key="9">
    <source>
        <dbReference type="SAM" id="MobiDB-lite"/>
    </source>
</evidence>
<keyword evidence="2 8" id="KW-0813">Transport</keyword>
<protein>
    <submittedName>
        <fullName evidence="12">Ion channel</fullName>
    </submittedName>
</protein>
<evidence type="ECO:0000256" key="3">
    <source>
        <dbReference type="ARBA" id="ARBA00022692"/>
    </source>
</evidence>
<dbReference type="InterPro" id="IPR013099">
    <property type="entry name" value="K_chnl_dom"/>
</dbReference>
<feature type="region of interest" description="Disordered" evidence="9">
    <location>
        <begin position="222"/>
        <end position="254"/>
    </location>
</feature>
<gene>
    <name evidence="12" type="ORF">QE152_g23540</name>
</gene>
<keyword evidence="3 8" id="KW-0812">Transmembrane</keyword>
<feature type="compositionally biased region" description="Basic and acidic residues" evidence="9">
    <location>
        <begin position="28"/>
        <end position="42"/>
    </location>
</feature>
<feature type="transmembrane region" description="Helical" evidence="10">
    <location>
        <begin position="636"/>
        <end position="658"/>
    </location>
</feature>
<dbReference type="GO" id="GO:0022841">
    <property type="term" value="F:potassium ion leak channel activity"/>
    <property type="evidence" value="ECO:0007669"/>
    <property type="project" value="TreeGrafter"/>
</dbReference>
<feature type="transmembrane region" description="Helical" evidence="10">
    <location>
        <begin position="582"/>
        <end position="602"/>
    </location>
</feature>
<dbReference type="InterPro" id="IPR003280">
    <property type="entry name" value="2pore_dom_K_chnl"/>
</dbReference>
<feature type="transmembrane region" description="Helical" evidence="10">
    <location>
        <begin position="358"/>
        <end position="378"/>
    </location>
</feature>
<dbReference type="GO" id="GO:0030322">
    <property type="term" value="P:stabilization of membrane potential"/>
    <property type="evidence" value="ECO:0007669"/>
    <property type="project" value="TreeGrafter"/>
</dbReference>
<comment type="similarity">
    <text evidence="8">Belongs to the two pore domain potassium channel (TC 1.A.1.8) family.</text>
</comment>